<keyword evidence="3" id="KW-1185">Reference proteome</keyword>
<dbReference type="EMBL" id="CP019236">
    <property type="protein sequence ID" value="APW40544.1"/>
    <property type="molecule type" value="Genomic_DNA"/>
</dbReference>
<dbReference type="InterPro" id="IPR050259">
    <property type="entry name" value="SDR"/>
</dbReference>
<dbReference type="AlphaFoldDB" id="A0A1P8K3F8"/>
<dbReference type="PROSITE" id="PS00061">
    <property type="entry name" value="ADH_SHORT"/>
    <property type="match status" value="1"/>
</dbReference>
<dbReference type="KEGG" id="rhy:RD110_07730"/>
<dbReference type="RefSeq" id="WP_076204602.1">
    <property type="nucleotide sequence ID" value="NZ_CP019236.1"/>
</dbReference>
<evidence type="ECO:0000256" key="1">
    <source>
        <dbReference type="ARBA" id="ARBA00006484"/>
    </source>
</evidence>
<dbReference type="InterPro" id="IPR036291">
    <property type="entry name" value="NAD(P)-bd_dom_sf"/>
</dbReference>
<dbReference type="PANTHER" id="PTHR42879:SF6">
    <property type="entry name" value="NADPH-DEPENDENT REDUCTASE BACG"/>
    <property type="match status" value="1"/>
</dbReference>
<evidence type="ECO:0000313" key="2">
    <source>
        <dbReference type="EMBL" id="APW40544.1"/>
    </source>
</evidence>
<proteinExistence type="inferred from homology"/>
<dbReference type="SUPFAM" id="SSF51735">
    <property type="entry name" value="NAD(P)-binding Rossmann-fold domains"/>
    <property type="match status" value="1"/>
</dbReference>
<dbReference type="NCBIfam" id="NF005095">
    <property type="entry name" value="PRK06523.1"/>
    <property type="match status" value="1"/>
</dbReference>
<dbReference type="InterPro" id="IPR002347">
    <property type="entry name" value="SDR_fam"/>
</dbReference>
<name>A0A1P8K3F8_9BURK</name>
<dbReference type="OrthoDB" id="8959163at2"/>
<reference evidence="2 3" key="1">
    <citation type="submission" date="2017-01" db="EMBL/GenBank/DDBJ databases">
        <authorList>
            <person name="Mah S.A."/>
            <person name="Swanson W.J."/>
            <person name="Moy G.W."/>
            <person name="Vacquier V.D."/>
        </authorList>
    </citation>
    <scope>NUCLEOTIDE SEQUENCE [LARGE SCALE GENOMIC DNA]</scope>
    <source>
        <strain evidence="2 3">DCY110</strain>
    </source>
</reference>
<dbReference type="InterPro" id="IPR020904">
    <property type="entry name" value="Sc_DH/Rdtase_CS"/>
</dbReference>
<dbReference type="PANTHER" id="PTHR42879">
    <property type="entry name" value="3-OXOACYL-(ACYL-CARRIER-PROTEIN) REDUCTASE"/>
    <property type="match status" value="1"/>
</dbReference>
<accession>A0A1P8K3F8</accession>
<comment type="similarity">
    <text evidence="1">Belongs to the short-chain dehydrogenases/reductases (SDR) family.</text>
</comment>
<evidence type="ECO:0000313" key="3">
    <source>
        <dbReference type="Proteomes" id="UP000186609"/>
    </source>
</evidence>
<dbReference type="Proteomes" id="UP000186609">
    <property type="component" value="Chromosome"/>
</dbReference>
<dbReference type="PRINTS" id="PR00081">
    <property type="entry name" value="GDHRDH"/>
</dbReference>
<dbReference type="STRING" id="1842727.RD110_07730"/>
<gene>
    <name evidence="2" type="ORF">RD110_07730</name>
</gene>
<dbReference type="GO" id="GO:0032787">
    <property type="term" value="P:monocarboxylic acid metabolic process"/>
    <property type="evidence" value="ECO:0007669"/>
    <property type="project" value="UniProtKB-ARBA"/>
</dbReference>
<dbReference type="FunFam" id="3.40.50.720:FF:000084">
    <property type="entry name" value="Short-chain dehydrogenase reductase"/>
    <property type="match status" value="1"/>
</dbReference>
<protein>
    <submittedName>
        <fullName evidence="2">Short-chain dehydrogenase</fullName>
    </submittedName>
</protein>
<sequence>MHVFTVADDKIQSLAIRNPVQLEGLRALVTGGTKGVGAAVVTRLSAAGARVWTTARSRPADLQAESFTAADVSTAAGCQAVAEAVQAKFGGVDIIVHVVGGSSAPAGGHAVLDDAQWQRAIDLNLLPAVRLDRALLPGMLAQGSGVIVHITSIQRQLPLHEATLAYAAAKAALSNYSKGLSKEVSPRGVRVVRVSPGWVATEAAVALVREIARQNGTDEHAARQSLMASLGGIPLGRPCRPGEVADLVAFLVSPQAGAITGTEYVIDGGTVPTA</sequence>
<organism evidence="2 3">
    <name type="scientific">Rhodoferax koreensis</name>
    <dbReference type="NCBI Taxonomy" id="1842727"/>
    <lineage>
        <taxon>Bacteria</taxon>
        <taxon>Pseudomonadati</taxon>
        <taxon>Pseudomonadota</taxon>
        <taxon>Betaproteobacteria</taxon>
        <taxon>Burkholderiales</taxon>
        <taxon>Comamonadaceae</taxon>
        <taxon>Rhodoferax</taxon>
    </lineage>
</organism>
<dbReference type="PRINTS" id="PR00080">
    <property type="entry name" value="SDRFAMILY"/>
</dbReference>
<dbReference type="Gene3D" id="3.40.50.720">
    <property type="entry name" value="NAD(P)-binding Rossmann-like Domain"/>
    <property type="match status" value="1"/>
</dbReference>
<dbReference type="Pfam" id="PF13561">
    <property type="entry name" value="adh_short_C2"/>
    <property type="match status" value="1"/>
</dbReference>